<accession>A0A6A4TKS3</accession>
<organism evidence="2 3">
    <name type="scientific">Scophthalmus maximus</name>
    <name type="common">Turbot</name>
    <name type="synonym">Psetta maxima</name>
    <dbReference type="NCBI Taxonomy" id="52904"/>
    <lineage>
        <taxon>Eukaryota</taxon>
        <taxon>Metazoa</taxon>
        <taxon>Chordata</taxon>
        <taxon>Craniata</taxon>
        <taxon>Vertebrata</taxon>
        <taxon>Euteleostomi</taxon>
        <taxon>Actinopterygii</taxon>
        <taxon>Neopterygii</taxon>
        <taxon>Teleostei</taxon>
        <taxon>Neoteleostei</taxon>
        <taxon>Acanthomorphata</taxon>
        <taxon>Carangaria</taxon>
        <taxon>Pleuronectiformes</taxon>
        <taxon>Pleuronectoidei</taxon>
        <taxon>Scophthalmidae</taxon>
        <taxon>Scophthalmus</taxon>
    </lineage>
</organism>
<dbReference type="Proteomes" id="UP000438429">
    <property type="component" value="Unassembled WGS sequence"/>
</dbReference>
<dbReference type="AlphaFoldDB" id="A0A6A4TKS3"/>
<name>A0A6A4TKS3_SCOMX</name>
<comment type="caution">
    <text evidence="2">The sequence shown here is derived from an EMBL/GenBank/DDBJ whole genome shotgun (WGS) entry which is preliminary data.</text>
</comment>
<evidence type="ECO:0000313" key="3">
    <source>
        <dbReference type="Proteomes" id="UP000438429"/>
    </source>
</evidence>
<evidence type="ECO:0000313" key="2">
    <source>
        <dbReference type="EMBL" id="KAF0045088.1"/>
    </source>
</evidence>
<gene>
    <name evidence="2" type="ORF">F2P81_001617</name>
</gene>
<feature type="region of interest" description="Disordered" evidence="1">
    <location>
        <begin position="76"/>
        <end position="99"/>
    </location>
</feature>
<dbReference type="EMBL" id="VEVO01000002">
    <property type="protein sequence ID" value="KAF0045088.1"/>
    <property type="molecule type" value="Genomic_DNA"/>
</dbReference>
<evidence type="ECO:0000256" key="1">
    <source>
        <dbReference type="SAM" id="MobiDB-lite"/>
    </source>
</evidence>
<protein>
    <submittedName>
        <fullName evidence="2">Uncharacterized protein</fullName>
    </submittedName>
</protein>
<proteinExistence type="predicted"/>
<reference evidence="2 3" key="1">
    <citation type="submission" date="2019-06" db="EMBL/GenBank/DDBJ databases">
        <title>Draft genomes of female and male turbot (Scophthalmus maximus).</title>
        <authorList>
            <person name="Xu H."/>
            <person name="Xu X.-W."/>
            <person name="Shao C."/>
            <person name="Chen S."/>
        </authorList>
    </citation>
    <scope>NUCLEOTIDE SEQUENCE [LARGE SCALE GENOMIC DNA]</scope>
    <source>
        <strain evidence="2">Ysfricsl-2016a</strain>
        <tissue evidence="2">Blood</tissue>
    </source>
</reference>
<sequence length="99" mass="10751">MMTRRDTRLRGETFSSSPFLLFRTGGRGIRGTCVSRPTGGFSGTMPGFIEPNLSGGYHIDDNQTAAAKQIKVIRANQRAPDSPLTPLLMRTDSRGPLSP</sequence>